<evidence type="ECO:0000313" key="2">
    <source>
        <dbReference type="Proteomes" id="UP000261187"/>
    </source>
</evidence>
<dbReference type="EMBL" id="QSSA01000083">
    <property type="protein sequence ID" value="RGL52836.1"/>
    <property type="molecule type" value="Genomic_DNA"/>
</dbReference>
<evidence type="ECO:0000313" key="1">
    <source>
        <dbReference type="EMBL" id="RGL52836.1"/>
    </source>
</evidence>
<evidence type="ECO:0008006" key="3">
    <source>
        <dbReference type="Google" id="ProtNLM"/>
    </source>
</evidence>
<dbReference type="Proteomes" id="UP000261187">
    <property type="component" value="Unassembled WGS sequence"/>
</dbReference>
<dbReference type="AlphaFoldDB" id="A0AA92SVT3"/>
<proteinExistence type="predicted"/>
<gene>
    <name evidence="1" type="ORF">DXC61_15470</name>
</gene>
<organism evidence="1 2">
    <name type="scientific">Segatella copri</name>
    <dbReference type="NCBI Taxonomy" id="165179"/>
    <lineage>
        <taxon>Bacteria</taxon>
        <taxon>Pseudomonadati</taxon>
        <taxon>Bacteroidota</taxon>
        <taxon>Bacteroidia</taxon>
        <taxon>Bacteroidales</taxon>
        <taxon>Prevotellaceae</taxon>
        <taxon>Segatella</taxon>
    </lineage>
</organism>
<comment type="caution">
    <text evidence="1">The sequence shown here is derived from an EMBL/GenBank/DDBJ whole genome shotgun (WGS) entry which is preliminary data.</text>
</comment>
<sequence length="387" mass="43689">IFPSANIIVRAKAFKNPPFNQHFNTQKTYKPEKKSRKRTKDVNVKCKDDAFWDDYDNNYNANRAITITNKKINTPCLLKKLQKAVVFSEFIYTFANKYLDIKKQKHQKMKKSKKTLRQIIALMAIAFTTISLTACGGSDDDGDKDDLIAASEYLPGKEWTIGNETYSFYKNHLLVCESSANVTTGGLTSQAYLYFGTWQLDGNRLTAAITSSTQPNFDASKFFHGTYSNVHTEKDTSGGTISSDKPGSITITEPKPYIVGTGTDGKSCYIYYHKNMTEDKTDETIHDGALHGTWYNKVQLTDNQNGTTKTYEAKMIFKADGTVQFVIGDVIDFTTTYETKNGTVTLGSYLLKDNPASFIYLQYGPVVSLYDVSQTRYTCDRWYNTPQ</sequence>
<feature type="non-terminal residue" evidence="1">
    <location>
        <position position="1"/>
    </location>
</feature>
<protein>
    <recommendedName>
        <fullName evidence="3">Lipocalin-like domain-containing protein</fullName>
    </recommendedName>
</protein>
<accession>A0AA92SVT3</accession>
<name>A0AA92SVT3_9BACT</name>
<reference evidence="1 2" key="1">
    <citation type="submission" date="2018-08" db="EMBL/GenBank/DDBJ databases">
        <title>A genome reference for cultivated species of the human gut microbiota.</title>
        <authorList>
            <person name="Zou Y."/>
            <person name="Xue W."/>
            <person name="Luo G."/>
        </authorList>
    </citation>
    <scope>NUCLEOTIDE SEQUENCE [LARGE SCALE GENOMIC DNA]</scope>
    <source>
        <strain evidence="1 2">TF06-40</strain>
    </source>
</reference>